<evidence type="ECO:0000313" key="3">
    <source>
        <dbReference type="Proteomes" id="UP000645217"/>
    </source>
</evidence>
<gene>
    <name evidence="2" type="ORF">GCM10007964_01470</name>
</gene>
<dbReference type="RefSeq" id="WP_189160944.1">
    <property type="nucleotide sequence ID" value="NZ_BMNT01000001.1"/>
</dbReference>
<evidence type="ECO:0000313" key="2">
    <source>
        <dbReference type="EMBL" id="GGK62008.1"/>
    </source>
</evidence>
<sequence length="87" mass="9407">MGNLLFAVLDADAQSAAVSRAWVLVFAVALTVALAAGVSLHLRHKRRAEQARAAARRHLAAGYRAIPAAEAEEFERITARLREGDDQ</sequence>
<reference evidence="2" key="2">
    <citation type="submission" date="2020-09" db="EMBL/GenBank/DDBJ databases">
        <authorList>
            <person name="Sun Q."/>
            <person name="Ohkuma M."/>
        </authorList>
    </citation>
    <scope>NUCLEOTIDE SEQUENCE</scope>
    <source>
        <strain evidence="2">JCM 13064</strain>
    </source>
</reference>
<proteinExistence type="predicted"/>
<keyword evidence="3" id="KW-1185">Reference proteome</keyword>
<name>A0A917QPE4_9ACTN</name>
<keyword evidence="1" id="KW-0812">Transmembrane</keyword>
<reference evidence="2" key="1">
    <citation type="journal article" date="2014" name="Int. J. Syst. Evol. Microbiol.">
        <title>Complete genome sequence of Corynebacterium casei LMG S-19264T (=DSM 44701T), isolated from a smear-ripened cheese.</title>
        <authorList>
            <consortium name="US DOE Joint Genome Institute (JGI-PGF)"/>
            <person name="Walter F."/>
            <person name="Albersmeier A."/>
            <person name="Kalinowski J."/>
            <person name="Ruckert C."/>
        </authorList>
    </citation>
    <scope>NUCLEOTIDE SEQUENCE</scope>
    <source>
        <strain evidence="2">JCM 13064</strain>
    </source>
</reference>
<protein>
    <submittedName>
        <fullName evidence="2">Uncharacterized protein</fullName>
    </submittedName>
</protein>
<comment type="caution">
    <text evidence="2">The sequence shown here is derived from an EMBL/GenBank/DDBJ whole genome shotgun (WGS) entry which is preliminary data.</text>
</comment>
<evidence type="ECO:0000256" key="1">
    <source>
        <dbReference type="SAM" id="Phobius"/>
    </source>
</evidence>
<dbReference type="AlphaFoldDB" id="A0A917QPE4"/>
<keyword evidence="1" id="KW-0472">Membrane</keyword>
<organism evidence="2 3">
    <name type="scientific">Sphaerisporangium melleum</name>
    <dbReference type="NCBI Taxonomy" id="321316"/>
    <lineage>
        <taxon>Bacteria</taxon>
        <taxon>Bacillati</taxon>
        <taxon>Actinomycetota</taxon>
        <taxon>Actinomycetes</taxon>
        <taxon>Streptosporangiales</taxon>
        <taxon>Streptosporangiaceae</taxon>
        <taxon>Sphaerisporangium</taxon>
    </lineage>
</organism>
<keyword evidence="1" id="KW-1133">Transmembrane helix</keyword>
<feature type="transmembrane region" description="Helical" evidence="1">
    <location>
        <begin position="23"/>
        <end position="42"/>
    </location>
</feature>
<dbReference type="Proteomes" id="UP000645217">
    <property type="component" value="Unassembled WGS sequence"/>
</dbReference>
<accession>A0A917QPE4</accession>
<dbReference type="EMBL" id="BMNT01000001">
    <property type="protein sequence ID" value="GGK62008.1"/>
    <property type="molecule type" value="Genomic_DNA"/>
</dbReference>